<evidence type="ECO:0000313" key="4">
    <source>
        <dbReference type="Proteomes" id="UP000006049"/>
    </source>
</evidence>
<protein>
    <recommendedName>
        <fullName evidence="2">Secretion system C-terminal sorting domain-containing protein</fullName>
    </recommendedName>
</protein>
<dbReference type="PANTHER" id="PTHR43739">
    <property type="entry name" value="XYLOGLUCANASE (EUROFUNG)"/>
    <property type="match status" value="1"/>
</dbReference>
<dbReference type="Gene3D" id="2.130.10.10">
    <property type="entry name" value="YVTN repeat-like/Quinoprotein amine dehydrogenase"/>
    <property type="match status" value="2"/>
</dbReference>
<reference evidence="3 4" key="1">
    <citation type="submission" date="2012-06" db="EMBL/GenBank/DDBJ databases">
        <title>The complete genome of Aequorivita sublithincola DSM 14238.</title>
        <authorList>
            <consortium name="US DOE Joint Genome Institute (JGI-PGF)"/>
            <person name="Lucas S."/>
            <person name="Copeland A."/>
            <person name="Lapidus A."/>
            <person name="Goodwin L."/>
            <person name="Pitluck S."/>
            <person name="Peters L."/>
            <person name="Munk A.C.C."/>
            <person name="Kyrpides N."/>
            <person name="Mavromatis K."/>
            <person name="Pagani I."/>
            <person name="Ivanova N."/>
            <person name="Ovchinnikova G."/>
            <person name="Zeytun A."/>
            <person name="Detter J.C."/>
            <person name="Han C."/>
            <person name="Land M."/>
            <person name="Hauser L."/>
            <person name="Markowitz V."/>
            <person name="Cheng J.-F."/>
            <person name="Hugenholtz P."/>
            <person name="Woyke T."/>
            <person name="Wu D."/>
            <person name="Tindall B."/>
            <person name="Faehnrich R."/>
            <person name="Brambilla E."/>
            <person name="Klenk H.-P."/>
            <person name="Eisen J.A."/>
        </authorList>
    </citation>
    <scope>NUCLEOTIDE SEQUENCE [LARGE SCALE GENOMIC DNA]</scope>
    <source>
        <strain evidence="4">DSM 14238 / LMG 21431 / ACAM 643 / 9-3</strain>
    </source>
</reference>
<dbReference type="PANTHER" id="PTHR43739:SF5">
    <property type="entry name" value="EXO-ALPHA-SIALIDASE"/>
    <property type="match status" value="1"/>
</dbReference>
<keyword evidence="4" id="KW-1185">Reference proteome</keyword>
<dbReference type="Pfam" id="PF18962">
    <property type="entry name" value="Por_Secre_tail"/>
    <property type="match status" value="1"/>
</dbReference>
<evidence type="ECO:0000259" key="2">
    <source>
        <dbReference type="Pfam" id="PF18962"/>
    </source>
</evidence>
<dbReference type="AlphaFoldDB" id="I3YYT3"/>
<dbReference type="eggNOG" id="COG4447">
    <property type="taxonomic scope" value="Bacteria"/>
</dbReference>
<dbReference type="STRING" id="746697.Aeqsu_2700"/>
<dbReference type="RefSeq" id="WP_014783400.1">
    <property type="nucleotide sequence ID" value="NC_018013.1"/>
</dbReference>
<name>I3YYT3_AEQSU</name>
<dbReference type="InterPro" id="IPR026444">
    <property type="entry name" value="Secre_tail"/>
</dbReference>
<evidence type="ECO:0000256" key="1">
    <source>
        <dbReference type="ARBA" id="ARBA00022729"/>
    </source>
</evidence>
<gene>
    <name evidence="3" type="ordered locus">Aeqsu_2700</name>
</gene>
<dbReference type="HOGENOM" id="CLU_665051_0_0_10"/>
<dbReference type="InterPro" id="IPR052025">
    <property type="entry name" value="Xyloglucanase_GH74"/>
</dbReference>
<proteinExistence type="predicted"/>
<dbReference type="GO" id="GO:0010411">
    <property type="term" value="P:xyloglucan metabolic process"/>
    <property type="evidence" value="ECO:0007669"/>
    <property type="project" value="TreeGrafter"/>
</dbReference>
<dbReference type="Proteomes" id="UP000006049">
    <property type="component" value="Chromosome"/>
</dbReference>
<dbReference type="InterPro" id="IPR015943">
    <property type="entry name" value="WD40/YVTN_repeat-like_dom_sf"/>
</dbReference>
<keyword evidence="1" id="KW-0732">Signal</keyword>
<organism evidence="3 4">
    <name type="scientific">Aequorivita sublithincola (strain DSM 14238 / LMG 21431 / ACAM 643 / 9-3)</name>
    <dbReference type="NCBI Taxonomy" id="746697"/>
    <lineage>
        <taxon>Bacteria</taxon>
        <taxon>Pseudomonadati</taxon>
        <taxon>Bacteroidota</taxon>
        <taxon>Flavobacteriia</taxon>
        <taxon>Flavobacteriales</taxon>
        <taxon>Flavobacteriaceae</taxon>
        <taxon>Aequorivita</taxon>
    </lineage>
</organism>
<sequence>MKTKNYITVISLAIFLFSFIPTVIAQEWQDLGNLQVNGEVVQRMLKIEGFGNDIYLCTDKGLFKSSDNGSTLTNLTWLSGVTQGLEIQCVYVDAADGNMYIGTSGQGVFKSTDNGNSWTQTAITSVYVFDIDKVGPNILSSYLSASSNGVYYSSDGLVTKQSSSIPQIRVNNFKLYNNTMFLTAKDKVFKSIDNGLTFSQAGSGLPNNGVYFKPLALEDDTLFTGSNMGGLQSSIDTGQTWQTPSPNPFYGNCEVYDIVSVAGYTFATVGGTCGSDYRIKLSQDKGVTWSSGLFNISSAVFTILGRNESGTSIFVFNLQNEKMYRMSGFTASIDGNSDSQIAISPNPTSGSITISGIIGAKSVAIYNTQGKLLKQYPEVTENKLINLSEFSSGLYFVNVIGEKGVRTFKVIKK</sequence>
<dbReference type="NCBIfam" id="TIGR04183">
    <property type="entry name" value="Por_Secre_tail"/>
    <property type="match status" value="1"/>
</dbReference>
<dbReference type="EMBL" id="CP003280">
    <property type="protein sequence ID" value="AFL82151.1"/>
    <property type="molecule type" value="Genomic_DNA"/>
</dbReference>
<dbReference type="SUPFAM" id="SSF110296">
    <property type="entry name" value="Oligoxyloglucan reducing end-specific cellobiohydrolase"/>
    <property type="match status" value="1"/>
</dbReference>
<accession>I3YYT3</accession>
<evidence type="ECO:0000313" key="3">
    <source>
        <dbReference type="EMBL" id="AFL82151.1"/>
    </source>
</evidence>
<dbReference type="KEGG" id="asl:Aeqsu_2700"/>
<feature type="domain" description="Secretion system C-terminal sorting" evidence="2">
    <location>
        <begin position="343"/>
        <end position="410"/>
    </location>
</feature>